<reference evidence="3 4" key="1">
    <citation type="journal article" date="2019" name="Sci. Rep.">
        <title>Comparative genomics of chytrid fungi reveal insights into the obligate biotrophic and pathogenic lifestyle of Synchytrium endobioticum.</title>
        <authorList>
            <person name="van de Vossenberg B.T.L.H."/>
            <person name="Warris S."/>
            <person name="Nguyen H.D.T."/>
            <person name="van Gent-Pelzer M.P.E."/>
            <person name="Joly D.L."/>
            <person name="van de Geest H.C."/>
            <person name="Bonants P.J.M."/>
            <person name="Smith D.S."/>
            <person name="Levesque C.A."/>
            <person name="van der Lee T.A.J."/>
        </authorList>
    </citation>
    <scope>NUCLEOTIDE SEQUENCE [LARGE SCALE GENOMIC DNA]</scope>
    <source>
        <strain evidence="3 4">CBS 675.73</strain>
    </source>
</reference>
<feature type="compositionally biased region" description="Acidic residues" evidence="2">
    <location>
        <begin position="861"/>
        <end position="870"/>
    </location>
</feature>
<dbReference type="PANTHER" id="PTHR35970">
    <property type="entry name" value="SODIUM CHANNEL AND CLATHRIN LINKER 1"/>
    <property type="match status" value="1"/>
</dbReference>
<feature type="coiled-coil region" evidence="1">
    <location>
        <begin position="692"/>
        <end position="803"/>
    </location>
</feature>
<dbReference type="STRING" id="246404.A0A507FLY5"/>
<feature type="compositionally biased region" description="Polar residues" evidence="2">
    <location>
        <begin position="1"/>
        <end position="10"/>
    </location>
</feature>
<sequence>MKASPKSTPKGSIASLSIAPDYDLAQSNHSGPKQSYSASGESHGDLKIPNNRASAQNLLRALENASSAGGAGAGFDLGAKRVLHSPSRSMTSLHPRDVLPPQIPSSPMMPAAPKIHLEQPPLVPPSPSFLPQTFNQSFELEEKIRQLELKNKSLQDETKFLHERNDTLQLEIQAKNTTMNILKRDGDFLVGRLKREKDELTYKIEMDEQEADRYVKATPEEWSQLNQKIEVLIRENDILVEENKTRSKGIEQLQEIISSQAEEVSHLRQTESSLTSQIASREDKIRHVEAQLSSATAKINSLLSTLSTSNAESTRLEQELAHALEMVQTEKGRCESVREALDAVTDRYREHVSETEHLAVREKQLISILKSLEAENEGLASDVSELKSECQTVTDNLESMISLSKTLESKIQDAQISEMDAAQRLQLAIQRSEEAFLERDKALLREQQSLEEIKRLNEKYAETAQKYKLKAENEVASLRSQHLQDRRKLGEDISKLEASVAHAQAQTDRAIREKRAAESELEKMSHHIPDEVERLNGIIEEVAARLRSAEREKAENMETLSSLQQKLSRDQNRHEKEKEELVFQVDDFYRRLRRAEKDLEDAKENTVKIMSQVSTLEHDNEKLRDSKIKYQMNKEGEFQSLLLKHENETSDLKSRLSAVSASHSKTCQELQHLIATQHDLSTRWKSESASLVSRYESVVNDLRAQLTRYQEKMKEMEVEIGDVAQLRKEAVLEVEAEQRNTQKAKLLLRAAEDKCDSLGRRIEALMKNEHDVLSEKKHLQRQLDRMHMERERLERERSYKENRESGQVRYATKMALQERVTPSDTDSQQDVRALQAEIERVKSRSRAAHHNSHVGAFISGLDDEGDESDG</sequence>
<dbReference type="Proteomes" id="UP000320333">
    <property type="component" value="Unassembled WGS sequence"/>
</dbReference>
<dbReference type="InterPro" id="IPR031887">
    <property type="entry name" value="SDCCAG8"/>
</dbReference>
<evidence type="ECO:0000256" key="1">
    <source>
        <dbReference type="SAM" id="Coils"/>
    </source>
</evidence>
<dbReference type="OrthoDB" id="551053at2759"/>
<feature type="compositionally biased region" description="Polar residues" evidence="2">
    <location>
        <begin position="25"/>
        <end position="40"/>
    </location>
</feature>
<organism evidence="3 4">
    <name type="scientific">Chytriomyces confervae</name>
    <dbReference type="NCBI Taxonomy" id="246404"/>
    <lineage>
        <taxon>Eukaryota</taxon>
        <taxon>Fungi</taxon>
        <taxon>Fungi incertae sedis</taxon>
        <taxon>Chytridiomycota</taxon>
        <taxon>Chytridiomycota incertae sedis</taxon>
        <taxon>Chytridiomycetes</taxon>
        <taxon>Chytridiales</taxon>
        <taxon>Chytriomycetaceae</taxon>
        <taxon>Chytriomyces</taxon>
    </lineage>
</organism>
<feature type="region of interest" description="Disordered" evidence="2">
    <location>
        <begin position="842"/>
        <end position="870"/>
    </location>
</feature>
<dbReference type="GO" id="GO:0005814">
    <property type="term" value="C:centriole"/>
    <property type="evidence" value="ECO:0007669"/>
    <property type="project" value="TreeGrafter"/>
</dbReference>
<feature type="region of interest" description="Disordered" evidence="2">
    <location>
        <begin position="550"/>
        <end position="575"/>
    </location>
</feature>
<feature type="coiled-coil region" evidence="1">
    <location>
        <begin position="137"/>
        <end position="210"/>
    </location>
</feature>
<name>A0A507FLY5_9FUNG</name>
<keyword evidence="1" id="KW-0175">Coiled coil</keyword>
<accession>A0A507FLY5</accession>
<dbReference type="PANTHER" id="PTHR35970:SF1">
    <property type="entry name" value="SODIUM CHANNEL AND CLATHRIN LINKER 1"/>
    <property type="match status" value="1"/>
</dbReference>
<gene>
    <name evidence="3" type="ORF">CcCBS67573_g02413</name>
</gene>
<proteinExistence type="predicted"/>
<evidence type="ECO:0000256" key="2">
    <source>
        <dbReference type="SAM" id="MobiDB-lite"/>
    </source>
</evidence>
<dbReference type="EMBL" id="QEAP01000050">
    <property type="protein sequence ID" value="TPX76326.1"/>
    <property type="molecule type" value="Genomic_DNA"/>
</dbReference>
<evidence type="ECO:0000313" key="4">
    <source>
        <dbReference type="Proteomes" id="UP000320333"/>
    </source>
</evidence>
<feature type="compositionally biased region" description="Basic residues" evidence="2">
    <location>
        <begin position="843"/>
        <end position="852"/>
    </location>
</feature>
<dbReference type="Pfam" id="PF15964">
    <property type="entry name" value="CCCAP"/>
    <property type="match status" value="1"/>
</dbReference>
<dbReference type="AlphaFoldDB" id="A0A507FLY5"/>
<comment type="caution">
    <text evidence="3">The sequence shown here is derived from an EMBL/GenBank/DDBJ whole genome shotgun (WGS) entry which is preliminary data.</text>
</comment>
<protein>
    <submittedName>
        <fullName evidence="3">Uncharacterized protein</fullName>
    </submittedName>
</protein>
<evidence type="ECO:0000313" key="3">
    <source>
        <dbReference type="EMBL" id="TPX76326.1"/>
    </source>
</evidence>
<dbReference type="GO" id="GO:0060271">
    <property type="term" value="P:cilium assembly"/>
    <property type="evidence" value="ECO:0007669"/>
    <property type="project" value="TreeGrafter"/>
</dbReference>
<feature type="region of interest" description="Disordered" evidence="2">
    <location>
        <begin position="1"/>
        <end position="51"/>
    </location>
</feature>
<dbReference type="InterPro" id="IPR038911">
    <property type="entry name" value="SCLT1"/>
</dbReference>
<keyword evidence="4" id="KW-1185">Reference proteome</keyword>